<feature type="domain" description="Nitrogenase/oxidoreductase component 1" evidence="5">
    <location>
        <begin position="19"/>
        <end position="425"/>
    </location>
</feature>
<dbReference type="Pfam" id="PF00148">
    <property type="entry name" value="Oxidored_nitro"/>
    <property type="match status" value="1"/>
</dbReference>
<evidence type="ECO:0000256" key="3">
    <source>
        <dbReference type="ARBA" id="ARBA00011002"/>
    </source>
</evidence>
<proteinExistence type="inferred from homology"/>
<keyword evidence="7" id="KW-1185">Reference proteome</keyword>
<dbReference type="InterPro" id="IPR000510">
    <property type="entry name" value="Nase/OxRdtase_comp1"/>
</dbReference>
<sequence>MFKAHQSNKAAAINPLKMSQPLGGALALLGIDNCLPCFHGSQGCTAFGLVLMVRHFREAIPLQTTAMDQVQTILGGYENLEAAVLTMYERNTPEIIGVCTTGLTETKGEDMQGALATFRKKHPEIAAKCNLVFINTPDFTGGLEDGFANTVTAVIESLVSPAEMKVSGRVNVLAGSHLTPGDVEEIRDLVEGFGLSPVILPDLSTSMGGRQPDDFKATTLGGVTVSEIKGMGAAVLTLAIGEHMRKPAQVLERKTGVPFKLFDRLVGLEAVDHLVRTLAEVSGRPVPPRIRRQREHLVDGMLDGHFYFTRKRVAVALEPDLLYAYCGFLRDMGCEVTAAVAPTQSPALERIKAWSLLVGDHEDFETLSRGADLVISNSHARQSVERLGTPLVRAGFPTFDRLGAGHRVTVGYRGTRELLFELGNIFLANDHAHAAHDAGSTPRGMEDHHAGPHAAA</sequence>
<dbReference type="Gene3D" id="3.40.50.1980">
    <property type="entry name" value="Nitrogenase molybdenum iron protein domain"/>
    <property type="match status" value="3"/>
</dbReference>
<evidence type="ECO:0000256" key="1">
    <source>
        <dbReference type="ARBA" id="ARBA00003171"/>
    </source>
</evidence>
<comment type="pathway">
    <text evidence="2">Cofactor biosynthesis; Fe-Mo cofactor biosynthesis.</text>
</comment>
<dbReference type="Proteomes" id="UP000595197">
    <property type="component" value="Chromosome"/>
</dbReference>
<dbReference type="Gene3D" id="6.10.250.1090">
    <property type="match status" value="1"/>
</dbReference>
<organism evidence="6 7">
    <name type="scientific">Skermanella cutis</name>
    <dbReference type="NCBI Taxonomy" id="2775420"/>
    <lineage>
        <taxon>Bacteria</taxon>
        <taxon>Pseudomonadati</taxon>
        <taxon>Pseudomonadota</taxon>
        <taxon>Alphaproteobacteria</taxon>
        <taxon>Rhodospirillales</taxon>
        <taxon>Azospirillaceae</taxon>
        <taxon>Skermanella</taxon>
    </lineage>
</organism>
<evidence type="ECO:0000256" key="2">
    <source>
        <dbReference type="ARBA" id="ARBA00005155"/>
    </source>
</evidence>
<comment type="function">
    <text evidence="1">This protein may play a role in the biosynthesis of the prosthetic group of nitrogenase (FeMo cofactor).</text>
</comment>
<dbReference type="InterPro" id="IPR005975">
    <property type="entry name" value="Nase_Mo-Fe_CF"/>
</dbReference>
<evidence type="ECO:0000259" key="5">
    <source>
        <dbReference type="Pfam" id="PF00148"/>
    </source>
</evidence>
<comment type="similarity">
    <text evidence="3">Belongs to the NifD/NifK/NifE/NifN family.</text>
</comment>
<feature type="region of interest" description="Disordered" evidence="4">
    <location>
        <begin position="435"/>
        <end position="456"/>
    </location>
</feature>
<dbReference type="EMBL" id="CP067420">
    <property type="protein sequence ID" value="QQP91374.1"/>
    <property type="molecule type" value="Genomic_DNA"/>
</dbReference>
<accession>A0ABX7BAF3</accession>
<evidence type="ECO:0000256" key="4">
    <source>
        <dbReference type="SAM" id="MobiDB-lite"/>
    </source>
</evidence>
<evidence type="ECO:0000313" key="7">
    <source>
        <dbReference type="Proteomes" id="UP000595197"/>
    </source>
</evidence>
<evidence type="ECO:0000313" key="6">
    <source>
        <dbReference type="EMBL" id="QQP91374.1"/>
    </source>
</evidence>
<gene>
    <name evidence="6" type="primary">nifN</name>
    <name evidence="6" type="ORF">IGS68_09275</name>
</gene>
<dbReference type="NCBIfam" id="TIGR01285">
    <property type="entry name" value="nifN"/>
    <property type="match status" value="1"/>
</dbReference>
<dbReference type="SUPFAM" id="SSF53807">
    <property type="entry name" value="Helical backbone' metal receptor"/>
    <property type="match status" value="1"/>
</dbReference>
<dbReference type="CDD" id="cd01966">
    <property type="entry name" value="Nitrogenase_NifN_1"/>
    <property type="match status" value="1"/>
</dbReference>
<name>A0ABX7BAF3_9PROT</name>
<protein>
    <submittedName>
        <fullName evidence="6">Nitrogenase iron-molybdenum cofactor biosynthesis protein NifN</fullName>
    </submittedName>
</protein>
<reference evidence="6" key="1">
    <citation type="submission" date="2021-02" db="EMBL/GenBank/DDBJ databases">
        <title>Skermanella TT6 skin isolate.</title>
        <authorList>
            <person name="Lee K."/>
            <person name="Ganzorig M."/>
        </authorList>
    </citation>
    <scope>NUCLEOTIDE SEQUENCE</scope>
    <source>
        <strain evidence="6">TT6</strain>
    </source>
</reference>
<dbReference type="InterPro" id="IPR050152">
    <property type="entry name" value="ChlB/BchB/BchZ"/>
</dbReference>
<dbReference type="RefSeq" id="WP_201079215.1">
    <property type="nucleotide sequence ID" value="NZ_CP067420.1"/>
</dbReference>
<dbReference type="PANTHER" id="PTHR33712:SF7">
    <property type="entry name" value="LIGHT-INDEPENDENT PROTOCHLOROPHYLLIDE REDUCTASE SUBUNIT B"/>
    <property type="match status" value="1"/>
</dbReference>
<dbReference type="PANTHER" id="PTHR33712">
    <property type="entry name" value="LIGHT-INDEPENDENT PROTOCHLOROPHYLLIDE REDUCTASE SUBUNIT B"/>
    <property type="match status" value="1"/>
</dbReference>